<dbReference type="SUPFAM" id="SSF50022">
    <property type="entry name" value="ISP domain"/>
    <property type="match status" value="1"/>
</dbReference>
<name>A0A937G143_9BACT</name>
<dbReference type="Gene3D" id="2.102.10.10">
    <property type="entry name" value="Rieske [2Fe-2S] iron-sulphur domain"/>
    <property type="match status" value="1"/>
</dbReference>
<dbReference type="PROSITE" id="PS51257">
    <property type="entry name" value="PROKAR_LIPOPROTEIN"/>
    <property type="match status" value="1"/>
</dbReference>
<dbReference type="InterPro" id="IPR036922">
    <property type="entry name" value="Rieske_2Fe-2S_sf"/>
</dbReference>
<dbReference type="RefSeq" id="WP_202859414.1">
    <property type="nucleotide sequence ID" value="NZ_JAEUGD010000067.1"/>
</dbReference>
<evidence type="ECO:0008006" key="3">
    <source>
        <dbReference type="Google" id="ProtNLM"/>
    </source>
</evidence>
<dbReference type="Proteomes" id="UP000614216">
    <property type="component" value="Unassembled WGS sequence"/>
</dbReference>
<evidence type="ECO:0000313" key="2">
    <source>
        <dbReference type="Proteomes" id="UP000614216"/>
    </source>
</evidence>
<organism evidence="1 2">
    <name type="scientific">Fulvivirga marina</name>
    <dbReference type="NCBI Taxonomy" id="2494733"/>
    <lineage>
        <taxon>Bacteria</taxon>
        <taxon>Pseudomonadati</taxon>
        <taxon>Bacteroidota</taxon>
        <taxon>Cytophagia</taxon>
        <taxon>Cytophagales</taxon>
        <taxon>Fulvivirgaceae</taxon>
        <taxon>Fulvivirga</taxon>
    </lineage>
</organism>
<protein>
    <recommendedName>
        <fullName evidence="3">Rieske domain-containing protein</fullName>
    </recommendedName>
</protein>
<evidence type="ECO:0000313" key="1">
    <source>
        <dbReference type="EMBL" id="MBL6449875.1"/>
    </source>
</evidence>
<reference evidence="1" key="1">
    <citation type="submission" date="2021-01" db="EMBL/GenBank/DDBJ databases">
        <title>Fulvivirga kasyanovii gen. nov., sp nov., a novel member of the phylum Bacteroidetes isolated from seawater in a mussel farm.</title>
        <authorList>
            <person name="Zhao L.-H."/>
            <person name="Wang Z.-J."/>
        </authorList>
    </citation>
    <scope>NUCLEOTIDE SEQUENCE</scope>
    <source>
        <strain evidence="1">29W222</strain>
    </source>
</reference>
<accession>A0A937G143</accession>
<dbReference type="AlphaFoldDB" id="A0A937G143"/>
<dbReference type="GO" id="GO:0051537">
    <property type="term" value="F:2 iron, 2 sulfur cluster binding"/>
    <property type="evidence" value="ECO:0007669"/>
    <property type="project" value="InterPro"/>
</dbReference>
<comment type="caution">
    <text evidence="1">The sequence shown here is derived from an EMBL/GenBank/DDBJ whole genome shotgun (WGS) entry which is preliminary data.</text>
</comment>
<dbReference type="EMBL" id="JAEUGD010000067">
    <property type="protein sequence ID" value="MBL6449875.1"/>
    <property type="molecule type" value="Genomic_DNA"/>
</dbReference>
<proteinExistence type="predicted"/>
<keyword evidence="2" id="KW-1185">Reference proteome</keyword>
<sequence length="144" mass="16340">MNKFTFFLSALLLISACNDSPYREEIPFASFPDVYIQLDLPEYNDLAVDGGYILLSEGVRGIILYRENTSTYHAYERNCSYRPYEAGSTVNVHSSELYMTDPSCKSSFSFTNGYPTGGPAQFPLREYQVSLNRRTLTITDEPIN</sequence>
<gene>
    <name evidence="1" type="ORF">JMN32_26420</name>
</gene>